<dbReference type="Proteomes" id="UP001597343">
    <property type="component" value="Unassembled WGS sequence"/>
</dbReference>
<keyword evidence="2" id="KW-0326">Glycosidase</keyword>
<dbReference type="Gene3D" id="1.20.58.460">
    <property type="entry name" value="Hyaluronidase post-catalytic domain-like"/>
    <property type="match status" value="1"/>
</dbReference>
<reference evidence="6" key="1">
    <citation type="journal article" date="2019" name="Int. J. Syst. Evol. Microbiol.">
        <title>The Global Catalogue of Microorganisms (GCM) 10K type strain sequencing project: providing services to taxonomists for standard genome sequencing and annotation.</title>
        <authorList>
            <consortium name="The Broad Institute Genomics Platform"/>
            <consortium name="The Broad Institute Genome Sequencing Center for Infectious Disease"/>
            <person name="Wu L."/>
            <person name="Ma J."/>
        </authorList>
    </citation>
    <scope>NUCLEOTIDE SEQUENCE [LARGE SCALE GENOMIC DNA]</scope>
    <source>
        <strain evidence="6">CGMCC 1.13574</strain>
    </source>
</reference>
<comment type="caution">
    <text evidence="3">Lacks conserved residue(s) required for the propagation of feature annotation.</text>
</comment>
<dbReference type="InterPro" id="IPR051822">
    <property type="entry name" value="Glycosyl_Hydrolase_84"/>
</dbReference>
<evidence type="ECO:0000256" key="1">
    <source>
        <dbReference type="ARBA" id="ARBA00022801"/>
    </source>
</evidence>
<dbReference type="Pfam" id="PF07555">
    <property type="entry name" value="NAGidase"/>
    <property type="match status" value="1"/>
</dbReference>
<comment type="caution">
    <text evidence="5">The sequence shown here is derived from an EMBL/GenBank/DDBJ whole genome shotgun (WGS) entry which is preliminary data.</text>
</comment>
<gene>
    <name evidence="5" type="ORF">ACFSOY_00955</name>
</gene>
<feature type="domain" description="GH84" evidence="4">
    <location>
        <begin position="63"/>
        <end position="359"/>
    </location>
</feature>
<dbReference type="PANTHER" id="PTHR13170:SF16">
    <property type="entry name" value="PROTEIN O-GLCNACASE"/>
    <property type="match status" value="1"/>
</dbReference>
<dbReference type="PANTHER" id="PTHR13170">
    <property type="entry name" value="O-GLCNACASE"/>
    <property type="match status" value="1"/>
</dbReference>
<keyword evidence="6" id="KW-1185">Reference proteome</keyword>
<protein>
    <submittedName>
        <fullName evidence="5">Beta-N-acetylglucosaminidase domain-containing protein</fullName>
    </submittedName>
</protein>
<evidence type="ECO:0000256" key="2">
    <source>
        <dbReference type="ARBA" id="ARBA00023295"/>
    </source>
</evidence>
<dbReference type="RefSeq" id="WP_386043433.1">
    <property type="nucleotide sequence ID" value="NZ_JBHUIO010000002.1"/>
</dbReference>
<evidence type="ECO:0000256" key="3">
    <source>
        <dbReference type="PROSITE-ProRule" id="PRU01353"/>
    </source>
</evidence>
<evidence type="ECO:0000259" key="4">
    <source>
        <dbReference type="PROSITE" id="PS52009"/>
    </source>
</evidence>
<comment type="similarity">
    <text evidence="3">Belongs to the glycosyl hydrolase 84 family.</text>
</comment>
<organism evidence="5 6">
    <name type="scientific">Tumebacillus lipolyticus</name>
    <dbReference type="NCBI Taxonomy" id="1280370"/>
    <lineage>
        <taxon>Bacteria</taxon>
        <taxon>Bacillati</taxon>
        <taxon>Bacillota</taxon>
        <taxon>Bacilli</taxon>
        <taxon>Bacillales</taxon>
        <taxon>Alicyclobacillaceae</taxon>
        <taxon>Tumebacillus</taxon>
    </lineage>
</organism>
<dbReference type="InterPro" id="IPR011496">
    <property type="entry name" value="O-GlcNAcase_cat"/>
</dbReference>
<dbReference type="SUPFAM" id="SSF51445">
    <property type="entry name" value="(Trans)glycosidases"/>
    <property type="match status" value="1"/>
</dbReference>
<dbReference type="Pfam" id="PF21774">
    <property type="entry name" value="NagJ_C"/>
    <property type="match status" value="1"/>
</dbReference>
<dbReference type="SUPFAM" id="SSF140657">
    <property type="entry name" value="Hyaluronidase post-catalytic domain-like"/>
    <property type="match status" value="1"/>
</dbReference>
<evidence type="ECO:0000313" key="6">
    <source>
        <dbReference type="Proteomes" id="UP001597343"/>
    </source>
</evidence>
<proteinExistence type="inferred from homology"/>
<name>A0ABW4ZT48_9BACL</name>
<dbReference type="InterPro" id="IPR017853">
    <property type="entry name" value="GH"/>
</dbReference>
<dbReference type="InterPro" id="IPR049019">
    <property type="entry name" value="NagJ-like_helical"/>
</dbReference>
<sequence length="509" mass="57888">MNKRAIVWTGVLVALLGTSGAWYLTQRYDEKKGEATAVTSPAANSADQLKQQQEKQQASASFAIRGVIEGGTYGASWTHEQRLSMFEFMSSNRYNTYVYAPANDPFQRVDWALPYPEEQASKLKELIQKAKESGLRFVYSISPGLSLSSQSSSNSAEMKSKAINYSSEEDQQKLFAKTEQLRKLGVDTILLSFDQAQGGLSDKDRGTYGTNYAQAHVTLANSLLEEVRKKDSNFQLWFMPTQYYGVKENSYWVTLREQLEGSIEVIWTGPEILSKKIEAADADKAAQLLGRKPLVWDHYPINDYTYEVEQAPKLFFGPLEHRSNDLQTHVTGLLANTMVQLESSKPALYSIGQYLDHPASYDPQKAYVESLSSLSGIERTELFNKFTDYSRRSIIADDKWNPKFKALVDAGDKERLRKEFEELRDLRKNLSKAITNRQLVTEIDPWLMKLSREGELGLLALQMLAKEQGSAERAELIEKTRVELEQLKLEPYKIGEEILAYVEQLLWKE</sequence>
<dbReference type="Gene3D" id="3.20.20.80">
    <property type="entry name" value="Glycosidases"/>
    <property type="match status" value="1"/>
</dbReference>
<dbReference type="PROSITE" id="PS52009">
    <property type="entry name" value="GH84"/>
    <property type="match status" value="1"/>
</dbReference>
<evidence type="ECO:0000313" key="5">
    <source>
        <dbReference type="EMBL" id="MFD2168586.1"/>
    </source>
</evidence>
<keyword evidence="1" id="KW-0378">Hydrolase</keyword>
<dbReference type="EMBL" id="JBHUIO010000002">
    <property type="protein sequence ID" value="MFD2168586.1"/>
    <property type="molecule type" value="Genomic_DNA"/>
</dbReference>
<accession>A0ABW4ZT48</accession>